<dbReference type="Proteomes" id="UP001293593">
    <property type="component" value="Unassembled WGS sequence"/>
</dbReference>
<dbReference type="InterPro" id="IPR010733">
    <property type="entry name" value="DUF1308"/>
</dbReference>
<evidence type="ECO:0000313" key="3">
    <source>
        <dbReference type="Proteomes" id="UP001293593"/>
    </source>
</evidence>
<dbReference type="PANTHER" id="PTHR13379:SF0">
    <property type="entry name" value="UPF0415 PROTEIN C7ORF25"/>
    <property type="match status" value="1"/>
</dbReference>
<evidence type="ECO:0000313" key="2">
    <source>
        <dbReference type="EMBL" id="KAK4283293.1"/>
    </source>
</evidence>
<dbReference type="Pfam" id="PF07000">
    <property type="entry name" value="DUF1308"/>
    <property type="match status" value="1"/>
</dbReference>
<name>A0AAE1TFL8_9FABA</name>
<evidence type="ECO:0000259" key="1">
    <source>
        <dbReference type="Pfam" id="PF07000"/>
    </source>
</evidence>
<proteinExistence type="predicted"/>
<protein>
    <recommendedName>
        <fullName evidence="1">DUF1308 domain-containing protein</fullName>
    </recommendedName>
</protein>
<gene>
    <name evidence="2" type="ORF">QN277_000258</name>
</gene>
<reference evidence="2" key="1">
    <citation type="submission" date="2023-10" db="EMBL/GenBank/DDBJ databases">
        <title>Chromosome-level genome of the transformable northern wattle, Acacia crassicarpa.</title>
        <authorList>
            <person name="Massaro I."/>
            <person name="Sinha N.R."/>
            <person name="Poethig S."/>
            <person name="Leichty A.R."/>
        </authorList>
    </citation>
    <scope>NUCLEOTIDE SEQUENCE</scope>
    <source>
        <strain evidence="2">Acra3RX</strain>
        <tissue evidence="2">Leaf</tissue>
    </source>
</reference>
<dbReference type="PANTHER" id="PTHR13379">
    <property type="entry name" value="UNCHARACTERIZED DUF1308"/>
    <property type="match status" value="1"/>
</dbReference>
<keyword evidence="3" id="KW-1185">Reference proteome</keyword>
<dbReference type="EMBL" id="JAWXYG010000001">
    <property type="protein sequence ID" value="KAK4283293.1"/>
    <property type="molecule type" value="Genomic_DNA"/>
</dbReference>
<organism evidence="2 3">
    <name type="scientific">Acacia crassicarpa</name>
    <name type="common">northern wattle</name>
    <dbReference type="NCBI Taxonomy" id="499986"/>
    <lineage>
        <taxon>Eukaryota</taxon>
        <taxon>Viridiplantae</taxon>
        <taxon>Streptophyta</taxon>
        <taxon>Embryophyta</taxon>
        <taxon>Tracheophyta</taxon>
        <taxon>Spermatophyta</taxon>
        <taxon>Magnoliopsida</taxon>
        <taxon>eudicotyledons</taxon>
        <taxon>Gunneridae</taxon>
        <taxon>Pentapetalae</taxon>
        <taxon>rosids</taxon>
        <taxon>fabids</taxon>
        <taxon>Fabales</taxon>
        <taxon>Fabaceae</taxon>
        <taxon>Caesalpinioideae</taxon>
        <taxon>mimosoid clade</taxon>
        <taxon>Acacieae</taxon>
        <taxon>Acacia</taxon>
    </lineage>
</organism>
<accession>A0AAE1TFL8</accession>
<comment type="caution">
    <text evidence="2">The sequence shown here is derived from an EMBL/GenBank/DDBJ whole genome shotgun (WGS) entry which is preliminary data.</text>
</comment>
<sequence length="485" mass="53720">MKEQRDAEVELAKQRCRFVIDRIQQLPASTKITDSCRRTLLRLARSELSFLSRFPSSSSATTSTPLSVNIGHLEAVVHILQQPFITGVSRVCKSVPLLPTVRRQEGRCSSLKDIHVDIVCTFNRKPVWIIVSNRNPRYISWHRCHKSKGLELRIQEVLAAAQSSLTLRPSSVILFFANGVANHVYQKLQDKFGASEIGLGPSVFNFDAFEESEGNWINILARSYKDACVFEIKPTDSKDAVSGAEEPIVKSLPVDSAQLEVSVEKTEAQLQLSVEDCEANLADAFCSIVQGLKLCSLNVKNLESSEPGNCVGEVDLINFDTTTLIALVTGISNGGAQKLLAHPETKLRERFKGNYEFVIGQAMSEIQNPIHVEFSRILRGKTGMICECVHMEFSELVSMCGGPNEKLRADKLINSLRVVPDCPSERMMGLPTTRKLAMKNKVIFGTGDYWHAPTLTANMAFVRAVSQTGMSLSTIEHRPRALIGD</sequence>
<dbReference type="AlphaFoldDB" id="A0AAE1TFL8"/>
<feature type="domain" description="DUF1308" evidence="1">
    <location>
        <begin position="317"/>
        <end position="482"/>
    </location>
</feature>